<dbReference type="Pfam" id="PF05008">
    <property type="entry name" value="V-SNARE"/>
    <property type="match status" value="1"/>
</dbReference>
<dbReference type="GO" id="GO:0031902">
    <property type="term" value="C:late endosome membrane"/>
    <property type="evidence" value="ECO:0007669"/>
    <property type="project" value="TreeGrafter"/>
</dbReference>
<dbReference type="GO" id="GO:0042147">
    <property type="term" value="P:retrograde transport, endosome to Golgi"/>
    <property type="evidence" value="ECO:0007669"/>
    <property type="project" value="TreeGrafter"/>
</dbReference>
<keyword evidence="4 10" id="KW-0812">Transmembrane</keyword>
<feature type="domain" description="Vesicle transport v-SNARE N-terminal" evidence="11">
    <location>
        <begin position="1"/>
        <end position="87"/>
    </location>
</feature>
<feature type="transmembrane region" description="Helical" evidence="10">
    <location>
        <begin position="168"/>
        <end position="187"/>
    </location>
</feature>
<evidence type="ECO:0000256" key="6">
    <source>
        <dbReference type="ARBA" id="ARBA00022989"/>
    </source>
</evidence>
<dbReference type="AlphaFoldDB" id="A0AAF0EWA2"/>
<dbReference type="GO" id="GO:0012507">
    <property type="term" value="C:ER to Golgi transport vesicle membrane"/>
    <property type="evidence" value="ECO:0007669"/>
    <property type="project" value="TreeGrafter"/>
</dbReference>
<evidence type="ECO:0000256" key="7">
    <source>
        <dbReference type="ARBA" id="ARBA00023054"/>
    </source>
</evidence>
<sequence length="190" mass="21221">MAELFDSYAADVEQLHRSIASHIASARNASPESRQKALREAQENVSEANELLGQMDIEVQGFPQSVRGRYATQLRELRTQIEGDHRDIRSLYSSGTPDGDTDVATPTGDAYAQRQRLLQGSATLEDGSRRLQESHRIALETEDIGAGILRDLQGQREQIEHSRDTQQVVRIAIVVVLVLLILIILYAKIF</sequence>
<evidence type="ECO:0000256" key="1">
    <source>
        <dbReference type="ARBA" id="ARBA00004211"/>
    </source>
</evidence>
<evidence type="ECO:0000313" key="13">
    <source>
        <dbReference type="Proteomes" id="UP001219933"/>
    </source>
</evidence>
<protein>
    <submittedName>
        <fullName evidence="12">t-SNARE VTI1</fullName>
    </submittedName>
</protein>
<reference evidence="12" key="1">
    <citation type="submission" date="2023-03" db="EMBL/GenBank/DDBJ databases">
        <title>Mating type loci evolution in Malassezia.</title>
        <authorList>
            <person name="Coelho M.A."/>
        </authorList>
    </citation>
    <scope>NUCLEOTIDE SEQUENCE</scope>
    <source>
        <strain evidence="12">CBS 11721</strain>
    </source>
</reference>
<evidence type="ECO:0000256" key="10">
    <source>
        <dbReference type="SAM" id="Phobius"/>
    </source>
</evidence>
<dbReference type="GO" id="GO:0031201">
    <property type="term" value="C:SNARE complex"/>
    <property type="evidence" value="ECO:0007669"/>
    <property type="project" value="TreeGrafter"/>
</dbReference>
<dbReference type="GO" id="GO:0006891">
    <property type="term" value="P:intra-Golgi vesicle-mediated transport"/>
    <property type="evidence" value="ECO:0007669"/>
    <property type="project" value="TreeGrafter"/>
</dbReference>
<dbReference type="GO" id="GO:0005829">
    <property type="term" value="C:cytosol"/>
    <property type="evidence" value="ECO:0007669"/>
    <property type="project" value="GOC"/>
</dbReference>
<keyword evidence="5" id="KW-0653">Protein transport</keyword>
<gene>
    <name evidence="12" type="primary">vti1</name>
    <name evidence="12" type="ORF">MCUN1_003218</name>
</gene>
<proteinExistence type="inferred from homology"/>
<dbReference type="PANTHER" id="PTHR21230">
    <property type="entry name" value="VESICLE TRANSPORT V-SNARE PROTEIN VTI1-RELATED"/>
    <property type="match status" value="1"/>
</dbReference>
<evidence type="ECO:0000256" key="3">
    <source>
        <dbReference type="ARBA" id="ARBA00022448"/>
    </source>
</evidence>
<comment type="subcellular location">
    <subcellularLocation>
        <location evidence="1">Membrane</location>
        <topology evidence="1">Single-pass type IV membrane protein</topology>
    </subcellularLocation>
</comment>
<dbReference type="CDD" id="cd15862">
    <property type="entry name" value="SNARE_Vti1"/>
    <property type="match status" value="1"/>
</dbReference>
<dbReference type="GO" id="GO:0005789">
    <property type="term" value="C:endoplasmic reticulum membrane"/>
    <property type="evidence" value="ECO:0007669"/>
    <property type="project" value="TreeGrafter"/>
</dbReference>
<feature type="region of interest" description="Disordered" evidence="9">
    <location>
        <begin position="88"/>
        <end position="107"/>
    </location>
</feature>
<dbReference type="SUPFAM" id="SSF58038">
    <property type="entry name" value="SNARE fusion complex"/>
    <property type="match status" value="1"/>
</dbReference>
<evidence type="ECO:0000256" key="4">
    <source>
        <dbReference type="ARBA" id="ARBA00022692"/>
    </source>
</evidence>
<evidence type="ECO:0000313" key="12">
    <source>
        <dbReference type="EMBL" id="WFD36339.1"/>
    </source>
</evidence>
<dbReference type="GO" id="GO:0005484">
    <property type="term" value="F:SNAP receptor activity"/>
    <property type="evidence" value="ECO:0007669"/>
    <property type="project" value="TreeGrafter"/>
</dbReference>
<dbReference type="InterPro" id="IPR007705">
    <property type="entry name" value="Vesicle_trsprt_v-SNARE_N"/>
</dbReference>
<evidence type="ECO:0000256" key="9">
    <source>
        <dbReference type="SAM" id="MobiDB-lite"/>
    </source>
</evidence>
<accession>A0AAF0EWA2</accession>
<name>A0AAF0EWA2_9BASI</name>
<evidence type="ECO:0000256" key="8">
    <source>
        <dbReference type="ARBA" id="ARBA00023136"/>
    </source>
</evidence>
<dbReference type="FunFam" id="1.20.5.110:FF:000002">
    <property type="entry name" value="Vesicle transport through interaction with t-SNAREsB"/>
    <property type="match status" value="1"/>
</dbReference>
<dbReference type="Proteomes" id="UP001219933">
    <property type="component" value="Chromosome 4"/>
</dbReference>
<keyword evidence="3" id="KW-0813">Transport</keyword>
<dbReference type="EMBL" id="CP119880">
    <property type="protein sequence ID" value="WFD36339.1"/>
    <property type="molecule type" value="Genomic_DNA"/>
</dbReference>
<dbReference type="Gene3D" id="1.20.5.110">
    <property type="match status" value="1"/>
</dbReference>
<evidence type="ECO:0000259" key="11">
    <source>
        <dbReference type="Pfam" id="PF05008"/>
    </source>
</evidence>
<dbReference type="GO" id="GO:0005794">
    <property type="term" value="C:Golgi apparatus"/>
    <property type="evidence" value="ECO:0007669"/>
    <property type="project" value="TreeGrafter"/>
</dbReference>
<keyword evidence="13" id="KW-1185">Reference proteome</keyword>
<dbReference type="InterPro" id="IPR010989">
    <property type="entry name" value="SNARE"/>
</dbReference>
<dbReference type="InterPro" id="IPR038407">
    <property type="entry name" value="v-SNARE_N_sf"/>
</dbReference>
<dbReference type="GO" id="GO:0000149">
    <property type="term" value="F:SNARE binding"/>
    <property type="evidence" value="ECO:0007669"/>
    <property type="project" value="TreeGrafter"/>
</dbReference>
<dbReference type="GO" id="GO:0006896">
    <property type="term" value="P:Golgi to vacuole transport"/>
    <property type="evidence" value="ECO:0007669"/>
    <property type="project" value="TreeGrafter"/>
</dbReference>
<organism evidence="12 13">
    <name type="scientific">Malassezia cuniculi</name>
    <dbReference type="NCBI Taxonomy" id="948313"/>
    <lineage>
        <taxon>Eukaryota</taxon>
        <taxon>Fungi</taxon>
        <taxon>Dikarya</taxon>
        <taxon>Basidiomycota</taxon>
        <taxon>Ustilaginomycotina</taxon>
        <taxon>Malasseziomycetes</taxon>
        <taxon>Malasseziales</taxon>
        <taxon>Malasseziaceae</taxon>
        <taxon>Malassezia</taxon>
    </lineage>
</organism>
<dbReference type="Pfam" id="PF12352">
    <property type="entry name" value="V-SNARE_C"/>
    <property type="match status" value="1"/>
</dbReference>
<evidence type="ECO:0000256" key="2">
    <source>
        <dbReference type="ARBA" id="ARBA00006108"/>
    </source>
</evidence>
<comment type="similarity">
    <text evidence="2">Belongs to the VTI1 family.</text>
</comment>
<keyword evidence="7" id="KW-0175">Coiled coil</keyword>
<dbReference type="GO" id="GO:0006886">
    <property type="term" value="P:intracellular protein transport"/>
    <property type="evidence" value="ECO:0007669"/>
    <property type="project" value="InterPro"/>
</dbReference>
<evidence type="ECO:0000256" key="5">
    <source>
        <dbReference type="ARBA" id="ARBA00022927"/>
    </source>
</evidence>
<keyword evidence="8 10" id="KW-0472">Membrane</keyword>
<dbReference type="PANTHER" id="PTHR21230:SF26">
    <property type="entry name" value="VESICLE TRANSPORT THROUGH INTERACTION WITH T-SNARES HOMOLOG 1A"/>
    <property type="match status" value="1"/>
</dbReference>
<dbReference type="GO" id="GO:0048280">
    <property type="term" value="P:vesicle fusion with Golgi apparatus"/>
    <property type="evidence" value="ECO:0007669"/>
    <property type="project" value="TreeGrafter"/>
</dbReference>
<dbReference type="SUPFAM" id="SSF47661">
    <property type="entry name" value="t-snare proteins"/>
    <property type="match status" value="1"/>
</dbReference>
<keyword evidence="6 10" id="KW-1133">Transmembrane helix</keyword>
<dbReference type="Gene3D" id="1.20.58.400">
    <property type="entry name" value="t-snare proteins"/>
    <property type="match status" value="1"/>
</dbReference>
<dbReference type="GO" id="GO:0016236">
    <property type="term" value="P:macroautophagy"/>
    <property type="evidence" value="ECO:0007669"/>
    <property type="project" value="TreeGrafter"/>
</dbReference>